<dbReference type="Pfam" id="PF02801">
    <property type="entry name" value="Ketoacyl-synt_C"/>
    <property type="match status" value="1"/>
</dbReference>
<proteinExistence type="predicted"/>
<keyword evidence="11" id="KW-0275">Fatty acid biosynthesis</keyword>
<dbReference type="GO" id="GO:0006633">
    <property type="term" value="P:fatty acid biosynthetic process"/>
    <property type="evidence" value="ECO:0007669"/>
    <property type="project" value="UniProtKB-KW"/>
</dbReference>
<dbReference type="Pfam" id="PF16197">
    <property type="entry name" value="KAsynt_C_assoc"/>
    <property type="match status" value="1"/>
</dbReference>
<comment type="caution">
    <text evidence="15">The sequence shown here is derived from an EMBL/GenBank/DDBJ whole genome shotgun (WGS) entry which is preliminary data.</text>
</comment>
<dbReference type="InterPro" id="IPR014030">
    <property type="entry name" value="Ketoacyl_synth_N"/>
</dbReference>
<keyword evidence="5" id="KW-0378">Hydrolase</keyword>
<dbReference type="PROSITE" id="PS52004">
    <property type="entry name" value="KS3_2"/>
    <property type="match status" value="1"/>
</dbReference>
<dbReference type="Pfam" id="PF00698">
    <property type="entry name" value="Acyl_transf_1"/>
    <property type="match status" value="1"/>
</dbReference>
<dbReference type="GO" id="GO:0016787">
    <property type="term" value="F:hydrolase activity"/>
    <property type="evidence" value="ECO:0007669"/>
    <property type="project" value="UniProtKB-KW"/>
</dbReference>
<dbReference type="InterPro" id="IPR014043">
    <property type="entry name" value="Acyl_transferase_dom"/>
</dbReference>
<dbReference type="InterPro" id="IPR032821">
    <property type="entry name" value="PKS_assoc"/>
</dbReference>
<evidence type="ECO:0000256" key="2">
    <source>
        <dbReference type="ARBA" id="ARBA00018769"/>
    </source>
</evidence>
<dbReference type="EMBL" id="JABSTR010000003">
    <property type="protein sequence ID" value="KAH9365914.1"/>
    <property type="molecule type" value="Genomic_DNA"/>
</dbReference>
<organism evidence="15 16">
    <name type="scientific">Haemaphysalis longicornis</name>
    <name type="common">Bush tick</name>
    <dbReference type="NCBI Taxonomy" id="44386"/>
    <lineage>
        <taxon>Eukaryota</taxon>
        <taxon>Metazoa</taxon>
        <taxon>Ecdysozoa</taxon>
        <taxon>Arthropoda</taxon>
        <taxon>Chelicerata</taxon>
        <taxon>Arachnida</taxon>
        <taxon>Acari</taxon>
        <taxon>Parasitiformes</taxon>
        <taxon>Ixodida</taxon>
        <taxon>Ixodoidea</taxon>
        <taxon>Ixodidae</taxon>
        <taxon>Haemaphysalinae</taxon>
        <taxon>Haemaphysalis</taxon>
    </lineage>
</organism>
<dbReference type="GO" id="GO:0016491">
    <property type="term" value="F:oxidoreductase activity"/>
    <property type="evidence" value="ECO:0007669"/>
    <property type="project" value="UniProtKB-KW"/>
</dbReference>
<sequence>MAEDEIAITGFSAYFPQANHLKEFKEKLYAGVDMVTDDESRWPRGFLGLPSRSGKIRDLTKCDVRFFTVHPEFAHWTDPQVRLLLETSYEAIVDAGYDPAMLRGRRVGVYVGVSTSESADAASINLERINSFSAIGSSRAMVSNLISYALDFPRMSVDTACSSTFTALHEAVLSLRSGICDAAIVGGSNLTLNPSTALKYKCLGILSDDGACKGFDARANGYARSETVGVFFLQRVSDARRIYAKVINVSTNTDGYKTVGIGTPSAAMQEKLLRQVYADANIDPCDVGYVEAHGTGTMAGDATEVTAISNVFCPPWRKGALHIGSVKSNVGHAEAASGICSVAKTILALETGTIAANLHFTEPRPDILALHDGRIEVVDKPTAMTGGPIGISSFGVGGTNAHVILEPNKGPHVDSMPRDKPELPRLVLMAGRTKDSLKRTLNNLEAEGPYPDSGYALLNRIGQPSVDQFRYRGYAIVPVDGSGKKVIKEVNQAPFDKRPLWFVFAGMGSQWNGMARQMMQFDAFARSIYKSHDILERVGVDLLDFLTEDMAKHPSSVSQFVTVSAVQVGLLLYTSNFSWDLTKSY</sequence>
<evidence type="ECO:0000259" key="14">
    <source>
        <dbReference type="PROSITE" id="PS52004"/>
    </source>
</evidence>
<dbReference type="OMA" id="DANIDPC"/>
<evidence type="ECO:0000256" key="1">
    <source>
        <dbReference type="ARBA" id="ARBA00012873"/>
    </source>
</evidence>
<dbReference type="Proteomes" id="UP000821853">
    <property type="component" value="Unassembled WGS sequence"/>
</dbReference>
<evidence type="ECO:0000256" key="13">
    <source>
        <dbReference type="ARBA" id="ARBA00044883"/>
    </source>
</evidence>
<dbReference type="InterPro" id="IPR016035">
    <property type="entry name" value="Acyl_Trfase/lysoPLipase"/>
</dbReference>
<evidence type="ECO:0000313" key="16">
    <source>
        <dbReference type="Proteomes" id="UP000821853"/>
    </source>
</evidence>
<keyword evidence="8" id="KW-0560">Oxidoreductase</keyword>
<keyword evidence="7" id="KW-0521">NADP</keyword>
<evidence type="ECO:0000256" key="6">
    <source>
        <dbReference type="ARBA" id="ARBA00022832"/>
    </source>
</evidence>
<dbReference type="PANTHER" id="PTHR43775:SF7">
    <property type="entry name" value="FATTY ACID SYNTHASE"/>
    <property type="match status" value="1"/>
</dbReference>
<dbReference type="SUPFAM" id="SSF52151">
    <property type="entry name" value="FabD/lysophospholipase-like"/>
    <property type="match status" value="1"/>
</dbReference>
<name>A0A9J6FRK1_HAELO</name>
<dbReference type="Gene3D" id="3.40.366.10">
    <property type="entry name" value="Malonyl-Coenzyme A Acyl Carrier Protein, domain 2"/>
    <property type="match status" value="1"/>
</dbReference>
<dbReference type="Pfam" id="PF00109">
    <property type="entry name" value="ketoacyl-synt"/>
    <property type="match status" value="1"/>
</dbReference>
<comment type="catalytic activity">
    <reaction evidence="13">
        <text>acetyl-CoA + n malonyl-CoA + 2n NADPH + 2n H(+) = a long-chain fatty acid + (n+1) CoA + n CO2 + 2n NADP(+).</text>
        <dbReference type="EC" id="2.3.1.85"/>
    </reaction>
</comment>
<evidence type="ECO:0000256" key="7">
    <source>
        <dbReference type="ARBA" id="ARBA00022857"/>
    </source>
</evidence>
<keyword evidence="12" id="KW-0511">Multifunctional enzyme</keyword>
<dbReference type="InterPro" id="IPR001227">
    <property type="entry name" value="Ac_transferase_dom_sf"/>
</dbReference>
<keyword evidence="16" id="KW-1185">Reference proteome</keyword>
<dbReference type="Gene3D" id="3.30.70.3290">
    <property type="match status" value="1"/>
</dbReference>
<evidence type="ECO:0000256" key="5">
    <source>
        <dbReference type="ARBA" id="ARBA00022801"/>
    </source>
</evidence>
<dbReference type="InterPro" id="IPR050091">
    <property type="entry name" value="PKS_NRPS_Biosynth_Enz"/>
</dbReference>
<dbReference type="Gene3D" id="3.40.47.10">
    <property type="match status" value="1"/>
</dbReference>
<reference evidence="15 16" key="1">
    <citation type="journal article" date="2020" name="Cell">
        <title>Large-Scale Comparative Analyses of Tick Genomes Elucidate Their Genetic Diversity and Vector Capacities.</title>
        <authorList>
            <consortium name="Tick Genome and Microbiome Consortium (TIGMIC)"/>
            <person name="Jia N."/>
            <person name="Wang J."/>
            <person name="Shi W."/>
            <person name="Du L."/>
            <person name="Sun Y."/>
            <person name="Zhan W."/>
            <person name="Jiang J.F."/>
            <person name="Wang Q."/>
            <person name="Zhang B."/>
            <person name="Ji P."/>
            <person name="Bell-Sakyi L."/>
            <person name="Cui X.M."/>
            <person name="Yuan T.T."/>
            <person name="Jiang B.G."/>
            <person name="Yang W.F."/>
            <person name="Lam T.T."/>
            <person name="Chang Q.C."/>
            <person name="Ding S.J."/>
            <person name="Wang X.J."/>
            <person name="Zhu J.G."/>
            <person name="Ruan X.D."/>
            <person name="Zhao L."/>
            <person name="Wei J.T."/>
            <person name="Ye R.Z."/>
            <person name="Que T.C."/>
            <person name="Du C.H."/>
            <person name="Zhou Y.H."/>
            <person name="Cheng J.X."/>
            <person name="Dai P.F."/>
            <person name="Guo W.B."/>
            <person name="Han X.H."/>
            <person name="Huang E.J."/>
            <person name="Li L.F."/>
            <person name="Wei W."/>
            <person name="Gao Y.C."/>
            <person name="Liu J.Z."/>
            <person name="Shao H.Z."/>
            <person name="Wang X."/>
            <person name="Wang C.C."/>
            <person name="Yang T.C."/>
            <person name="Huo Q.B."/>
            <person name="Li W."/>
            <person name="Chen H.Y."/>
            <person name="Chen S.E."/>
            <person name="Zhou L.G."/>
            <person name="Ni X.B."/>
            <person name="Tian J.H."/>
            <person name="Sheng Y."/>
            <person name="Liu T."/>
            <person name="Pan Y.S."/>
            <person name="Xia L.Y."/>
            <person name="Li J."/>
            <person name="Zhao F."/>
            <person name="Cao W.C."/>
        </authorList>
    </citation>
    <scope>NUCLEOTIDE SEQUENCE [LARGE SCALE GENOMIC DNA]</scope>
    <source>
        <strain evidence="15">HaeL-2018</strain>
    </source>
</reference>
<keyword evidence="9" id="KW-0520">NAD</keyword>
<evidence type="ECO:0000256" key="12">
    <source>
        <dbReference type="ARBA" id="ARBA00023268"/>
    </source>
</evidence>
<dbReference type="SMART" id="SM00825">
    <property type="entry name" value="PKS_KS"/>
    <property type="match status" value="1"/>
</dbReference>
<dbReference type="AlphaFoldDB" id="A0A9J6FRK1"/>
<evidence type="ECO:0000256" key="8">
    <source>
        <dbReference type="ARBA" id="ARBA00023002"/>
    </source>
</evidence>
<dbReference type="VEuPathDB" id="VectorBase:HLOH_063550"/>
<dbReference type="InterPro" id="IPR014031">
    <property type="entry name" value="Ketoacyl_synth_C"/>
</dbReference>
<dbReference type="PANTHER" id="PTHR43775">
    <property type="entry name" value="FATTY ACID SYNTHASE"/>
    <property type="match status" value="1"/>
</dbReference>
<dbReference type="SUPFAM" id="SSF53901">
    <property type="entry name" value="Thiolase-like"/>
    <property type="match status" value="1"/>
</dbReference>
<accession>A0A9J6FRK1</accession>
<evidence type="ECO:0000256" key="4">
    <source>
        <dbReference type="ARBA" id="ARBA00022516"/>
    </source>
</evidence>
<keyword evidence="3" id="KW-0596">Phosphopantetheine</keyword>
<dbReference type="OrthoDB" id="6505209at2759"/>
<dbReference type="EC" id="2.3.1.85" evidence="1"/>
<evidence type="ECO:0000313" key="15">
    <source>
        <dbReference type="EMBL" id="KAH9365914.1"/>
    </source>
</evidence>
<dbReference type="InterPro" id="IPR016039">
    <property type="entry name" value="Thiolase-like"/>
</dbReference>
<dbReference type="InterPro" id="IPR020841">
    <property type="entry name" value="PKS_Beta-ketoAc_synthase_dom"/>
</dbReference>
<keyword evidence="6" id="KW-0276">Fatty acid metabolism</keyword>
<protein>
    <recommendedName>
        <fullName evidence="2">Fatty acid synthase</fullName>
        <ecNumber evidence="1">2.3.1.85</ecNumber>
    </recommendedName>
</protein>
<feature type="domain" description="Ketosynthase family 3 (KS3)" evidence="14">
    <location>
        <begin position="3"/>
        <end position="407"/>
    </location>
</feature>
<gene>
    <name evidence="15" type="ORF">HPB48_007751</name>
</gene>
<evidence type="ECO:0000256" key="9">
    <source>
        <dbReference type="ARBA" id="ARBA00023027"/>
    </source>
</evidence>
<evidence type="ECO:0000256" key="3">
    <source>
        <dbReference type="ARBA" id="ARBA00022450"/>
    </source>
</evidence>
<dbReference type="GO" id="GO:0004312">
    <property type="term" value="F:fatty acid synthase activity"/>
    <property type="evidence" value="ECO:0007669"/>
    <property type="project" value="UniProtKB-EC"/>
</dbReference>
<keyword evidence="10" id="KW-0443">Lipid metabolism</keyword>
<keyword evidence="4" id="KW-0444">Lipid biosynthesis</keyword>
<dbReference type="CDD" id="cd00833">
    <property type="entry name" value="PKS"/>
    <property type="match status" value="1"/>
</dbReference>
<evidence type="ECO:0000256" key="11">
    <source>
        <dbReference type="ARBA" id="ARBA00023160"/>
    </source>
</evidence>
<evidence type="ECO:0000256" key="10">
    <source>
        <dbReference type="ARBA" id="ARBA00023098"/>
    </source>
</evidence>